<gene>
    <name evidence="3" type="ORF">KDK95_08085</name>
</gene>
<organism evidence="3 4">
    <name type="scientific">Actinospica acidithermotolerans</name>
    <dbReference type="NCBI Taxonomy" id="2828514"/>
    <lineage>
        <taxon>Bacteria</taxon>
        <taxon>Bacillati</taxon>
        <taxon>Actinomycetota</taxon>
        <taxon>Actinomycetes</taxon>
        <taxon>Catenulisporales</taxon>
        <taxon>Actinospicaceae</taxon>
        <taxon>Actinospica</taxon>
    </lineage>
</organism>
<evidence type="ECO:0000313" key="3">
    <source>
        <dbReference type="EMBL" id="MBR7826255.1"/>
    </source>
</evidence>
<dbReference type="AlphaFoldDB" id="A0A941E9U4"/>
<comment type="caution">
    <text evidence="3">The sequence shown here is derived from an EMBL/GenBank/DDBJ whole genome shotgun (WGS) entry which is preliminary data.</text>
</comment>
<keyword evidence="2" id="KW-0812">Transmembrane</keyword>
<accession>A0A941E9U4</accession>
<name>A0A941E9U4_9ACTN</name>
<reference evidence="3" key="1">
    <citation type="submission" date="2021-04" db="EMBL/GenBank/DDBJ databases">
        <title>Genome based classification of Actinospica acidithermotolerans sp. nov., an actinobacterium isolated from an Indonesian hot spring.</title>
        <authorList>
            <person name="Kusuma A.B."/>
            <person name="Putra K.E."/>
            <person name="Nafisah S."/>
            <person name="Loh J."/>
            <person name="Nouioui I."/>
            <person name="Goodfellow M."/>
        </authorList>
    </citation>
    <scope>NUCLEOTIDE SEQUENCE</scope>
    <source>
        <strain evidence="3">MGRD01-02</strain>
    </source>
</reference>
<feature type="compositionally biased region" description="Low complexity" evidence="1">
    <location>
        <begin position="1"/>
        <end position="80"/>
    </location>
</feature>
<protein>
    <recommendedName>
        <fullName evidence="5">Septum formation-related domain-containing protein</fullName>
    </recommendedName>
</protein>
<sequence length="264" mass="27413">MSSPYDQNPGQQQYGQPPQFGAPVPQQGQPQQPVQPVAPQQPAQYAQQPQGAPAWGQPATQPTAAYPDPNANPYAAGNPYQQQPYAGGVPMQPVKQRGRGGLVAAAFLRSAIGRLVIFLVIAGGVAIYHFATSDNATRNSNGQVTQSGSLAATDLAVGDCFDSPSGTSGISSVKAIPCTQAHDSQVYAEPKISESTFPGVSTLQTEAKADCDADSATSAISADAPSSIGTEYFFPQDSDTFDSQDFFICALAADSATLTTSYVS</sequence>
<evidence type="ECO:0000256" key="1">
    <source>
        <dbReference type="SAM" id="MobiDB-lite"/>
    </source>
</evidence>
<dbReference type="EMBL" id="JAGSOH010000015">
    <property type="protein sequence ID" value="MBR7826255.1"/>
    <property type="molecule type" value="Genomic_DNA"/>
</dbReference>
<proteinExistence type="predicted"/>
<dbReference type="Proteomes" id="UP000676325">
    <property type="component" value="Unassembled WGS sequence"/>
</dbReference>
<feature type="transmembrane region" description="Helical" evidence="2">
    <location>
        <begin position="111"/>
        <end position="131"/>
    </location>
</feature>
<keyword evidence="4" id="KW-1185">Reference proteome</keyword>
<keyword evidence="2" id="KW-1133">Transmembrane helix</keyword>
<evidence type="ECO:0000256" key="2">
    <source>
        <dbReference type="SAM" id="Phobius"/>
    </source>
</evidence>
<feature type="region of interest" description="Disordered" evidence="1">
    <location>
        <begin position="1"/>
        <end position="92"/>
    </location>
</feature>
<evidence type="ECO:0000313" key="4">
    <source>
        <dbReference type="Proteomes" id="UP000676325"/>
    </source>
</evidence>
<evidence type="ECO:0008006" key="5">
    <source>
        <dbReference type="Google" id="ProtNLM"/>
    </source>
</evidence>
<dbReference type="RefSeq" id="WP_212517407.1">
    <property type="nucleotide sequence ID" value="NZ_JAGSOH010000015.1"/>
</dbReference>
<keyword evidence="2" id="KW-0472">Membrane</keyword>